<sequence length="127" mass="12755">MEPFLIALICVSTLVGLLMSANCAGVYCAWKQRSGAQQNAPPADAPRASAFLANAAPVNAPPDNAPPDNAPPDNAPPDNAPQVAGSAGPSTVQTCPTTPYDEPGQSSVASSEASEGTAYSISEVSDV</sequence>
<feature type="chain" id="PRO_5042964542" description="Secreted protein" evidence="2">
    <location>
        <begin position="24"/>
        <end position="127"/>
    </location>
</feature>
<feature type="compositionally biased region" description="Polar residues" evidence="1">
    <location>
        <begin position="88"/>
        <end position="97"/>
    </location>
</feature>
<name>A0AAN9FYY7_9CAEN</name>
<dbReference type="EMBL" id="JBAMIC010001143">
    <property type="protein sequence ID" value="KAK7089583.1"/>
    <property type="molecule type" value="Genomic_DNA"/>
</dbReference>
<evidence type="ECO:0008006" key="5">
    <source>
        <dbReference type="Google" id="ProtNLM"/>
    </source>
</evidence>
<feature type="compositionally biased region" description="Polar residues" evidence="1">
    <location>
        <begin position="104"/>
        <end position="127"/>
    </location>
</feature>
<evidence type="ECO:0000256" key="1">
    <source>
        <dbReference type="SAM" id="MobiDB-lite"/>
    </source>
</evidence>
<feature type="signal peptide" evidence="2">
    <location>
        <begin position="1"/>
        <end position="23"/>
    </location>
</feature>
<evidence type="ECO:0000313" key="4">
    <source>
        <dbReference type="Proteomes" id="UP001374579"/>
    </source>
</evidence>
<keyword evidence="2" id="KW-0732">Signal</keyword>
<gene>
    <name evidence="3" type="ORF">V1264_024191</name>
</gene>
<organism evidence="3 4">
    <name type="scientific">Littorina saxatilis</name>
    <dbReference type="NCBI Taxonomy" id="31220"/>
    <lineage>
        <taxon>Eukaryota</taxon>
        <taxon>Metazoa</taxon>
        <taxon>Spiralia</taxon>
        <taxon>Lophotrochozoa</taxon>
        <taxon>Mollusca</taxon>
        <taxon>Gastropoda</taxon>
        <taxon>Caenogastropoda</taxon>
        <taxon>Littorinimorpha</taxon>
        <taxon>Littorinoidea</taxon>
        <taxon>Littorinidae</taxon>
        <taxon>Littorina</taxon>
    </lineage>
</organism>
<keyword evidence="4" id="KW-1185">Reference proteome</keyword>
<evidence type="ECO:0000256" key="2">
    <source>
        <dbReference type="SAM" id="SignalP"/>
    </source>
</evidence>
<proteinExistence type="predicted"/>
<reference evidence="3 4" key="1">
    <citation type="submission" date="2024-02" db="EMBL/GenBank/DDBJ databases">
        <title>Chromosome-scale genome assembly of the rough periwinkle Littorina saxatilis.</title>
        <authorList>
            <person name="De Jode A."/>
            <person name="Faria R."/>
            <person name="Formenti G."/>
            <person name="Sims Y."/>
            <person name="Smith T.P."/>
            <person name="Tracey A."/>
            <person name="Wood J.M.D."/>
            <person name="Zagrodzka Z.B."/>
            <person name="Johannesson K."/>
            <person name="Butlin R.K."/>
            <person name="Leder E.H."/>
        </authorList>
    </citation>
    <scope>NUCLEOTIDE SEQUENCE [LARGE SCALE GENOMIC DNA]</scope>
    <source>
        <strain evidence="3">Snail1</strain>
        <tissue evidence="3">Muscle</tissue>
    </source>
</reference>
<dbReference type="AlphaFoldDB" id="A0AAN9FYY7"/>
<feature type="compositionally biased region" description="Pro residues" evidence="1">
    <location>
        <begin position="59"/>
        <end position="79"/>
    </location>
</feature>
<protein>
    <recommendedName>
        <fullName evidence="5">Secreted protein</fullName>
    </recommendedName>
</protein>
<feature type="region of interest" description="Disordered" evidence="1">
    <location>
        <begin position="34"/>
        <end position="127"/>
    </location>
</feature>
<evidence type="ECO:0000313" key="3">
    <source>
        <dbReference type="EMBL" id="KAK7089583.1"/>
    </source>
</evidence>
<comment type="caution">
    <text evidence="3">The sequence shown here is derived from an EMBL/GenBank/DDBJ whole genome shotgun (WGS) entry which is preliminary data.</text>
</comment>
<dbReference type="Proteomes" id="UP001374579">
    <property type="component" value="Unassembled WGS sequence"/>
</dbReference>
<accession>A0AAN9FYY7</accession>